<name>A0ABN0T8J7_9GAMM</name>
<evidence type="ECO:0000313" key="1">
    <source>
        <dbReference type="EMBL" id="GAA0215363.1"/>
    </source>
</evidence>
<accession>A0ABN0T8J7</accession>
<proteinExistence type="predicted"/>
<sequence>MADIFTRYPLIYPISPKKNELNIAKVSFLKTEEWQQNSYVMNHQAKKKPDNIHYLAHSKV</sequence>
<gene>
    <name evidence="1" type="ORF">GCM10008964_03750</name>
</gene>
<comment type="caution">
    <text evidence="1">The sequence shown here is derived from an EMBL/GenBank/DDBJ whole genome shotgun (WGS) entry which is preliminary data.</text>
</comment>
<organism evidence="1 2">
    <name type="scientific">Methylophaga marina</name>
    <dbReference type="NCBI Taxonomy" id="45495"/>
    <lineage>
        <taxon>Bacteria</taxon>
        <taxon>Pseudomonadati</taxon>
        <taxon>Pseudomonadota</taxon>
        <taxon>Gammaproteobacteria</taxon>
        <taxon>Thiotrichales</taxon>
        <taxon>Piscirickettsiaceae</taxon>
        <taxon>Methylophaga</taxon>
    </lineage>
</organism>
<dbReference type="EMBL" id="BAAADG010000001">
    <property type="protein sequence ID" value="GAA0215363.1"/>
    <property type="molecule type" value="Genomic_DNA"/>
</dbReference>
<protein>
    <submittedName>
        <fullName evidence="1">Uncharacterized protein</fullName>
    </submittedName>
</protein>
<reference evidence="1 2" key="1">
    <citation type="journal article" date="2019" name="Int. J. Syst. Evol. Microbiol.">
        <title>The Global Catalogue of Microorganisms (GCM) 10K type strain sequencing project: providing services to taxonomists for standard genome sequencing and annotation.</title>
        <authorList>
            <consortium name="The Broad Institute Genomics Platform"/>
            <consortium name="The Broad Institute Genome Sequencing Center for Infectious Disease"/>
            <person name="Wu L."/>
            <person name="Ma J."/>
        </authorList>
    </citation>
    <scope>NUCLEOTIDE SEQUENCE [LARGE SCALE GENOMIC DNA]</scope>
    <source>
        <strain evidence="1 2">JCM 6886</strain>
    </source>
</reference>
<dbReference type="Proteomes" id="UP001501476">
    <property type="component" value="Unassembled WGS sequence"/>
</dbReference>
<evidence type="ECO:0000313" key="2">
    <source>
        <dbReference type="Proteomes" id="UP001501476"/>
    </source>
</evidence>
<keyword evidence="2" id="KW-1185">Reference proteome</keyword>